<name>A0A8H4HXJ4_ASPFM</name>
<feature type="signal peptide" evidence="1">
    <location>
        <begin position="1"/>
        <end position="17"/>
    </location>
</feature>
<keyword evidence="1" id="KW-0732">Signal</keyword>
<dbReference type="PANTHER" id="PTHR35567:SF1">
    <property type="entry name" value="CONSERVED FUNGAL PROTEIN (AFU_ORTHOLOGUE AFUA_1G14230)"/>
    <property type="match status" value="1"/>
</dbReference>
<proteinExistence type="predicted"/>
<evidence type="ECO:0000256" key="1">
    <source>
        <dbReference type="SAM" id="SignalP"/>
    </source>
</evidence>
<accession>A0A8H4HXJ4</accession>
<dbReference type="Pfam" id="PF11693">
    <property type="entry name" value="DUF2990"/>
    <property type="match status" value="1"/>
</dbReference>
<feature type="chain" id="PRO_5041148612" evidence="1">
    <location>
        <begin position="18"/>
        <end position="273"/>
    </location>
</feature>
<dbReference type="InterPro" id="IPR021706">
    <property type="entry name" value="DUF2990"/>
</dbReference>
<dbReference type="Pfam" id="PF11937">
    <property type="entry name" value="DUF3455"/>
    <property type="match status" value="1"/>
</dbReference>
<evidence type="ECO:0000313" key="3">
    <source>
        <dbReference type="Proteomes" id="UP000813423"/>
    </source>
</evidence>
<comment type="caution">
    <text evidence="2">The sequence shown here is derived from an EMBL/GenBank/DDBJ whole genome shotgun (WGS) entry which is preliminary data.</text>
</comment>
<dbReference type="PANTHER" id="PTHR35567">
    <property type="entry name" value="MALATE DEHYDROGENASE (AFU_ORTHOLOGUE AFUA_2G13800)"/>
    <property type="match status" value="1"/>
</dbReference>
<organism evidence="2 3">
    <name type="scientific">Aspergillus fumigatus</name>
    <name type="common">Neosartorya fumigata</name>
    <dbReference type="NCBI Taxonomy" id="746128"/>
    <lineage>
        <taxon>Eukaryota</taxon>
        <taxon>Fungi</taxon>
        <taxon>Dikarya</taxon>
        <taxon>Ascomycota</taxon>
        <taxon>Pezizomycotina</taxon>
        <taxon>Eurotiomycetes</taxon>
        <taxon>Eurotiomycetidae</taxon>
        <taxon>Eurotiales</taxon>
        <taxon>Aspergillaceae</taxon>
        <taxon>Aspergillus</taxon>
        <taxon>Aspergillus subgen. Fumigati</taxon>
    </lineage>
</organism>
<dbReference type="EMBL" id="JAIBSC010000029">
    <property type="protein sequence ID" value="KAH1907249.1"/>
    <property type="molecule type" value="Genomic_DNA"/>
</dbReference>
<reference evidence="2" key="1">
    <citation type="submission" date="2021-08" db="EMBL/GenBank/DDBJ databases">
        <title>Global Aspergillus fumigatus from environmental and clinical sources.</title>
        <authorList>
            <person name="Barber A."/>
            <person name="Sae-Ong T."/>
        </authorList>
    </citation>
    <scope>NUCLEOTIDE SEQUENCE</scope>
    <source>
        <strain evidence="2">NRZ-2016-071</strain>
    </source>
</reference>
<dbReference type="Proteomes" id="UP000813423">
    <property type="component" value="Unassembled WGS sequence"/>
</dbReference>
<dbReference type="AlphaFoldDB" id="A0A8H4HXJ4"/>
<gene>
    <name evidence="2" type="ORF">KXV57_004409</name>
</gene>
<sequence>MQPFIVLFTWLMGTAYAAPAFFDNIYDYSDELAEFYSKVSKYIDDSKDVLTATTTCDPSKISLPAFASGLPSPGNQKPLYVAVGRGTQVSNNCTSRSHIRRMANVADPTQNYSCATSTTDSKPVAIGAVASLYNATCIAAGYSDMIDMLPNIVYKLQLPTNSWATLPYANLNLLGHHFFEGSVPVFNLDTTPQQQYGIVYTKKKADLAAPPSAVQGANGAVAWLYLTSTEGTVGDYESVYRVDTAGGSPPKTCENQPSVITVQYAANYYFFGK</sequence>
<evidence type="ECO:0000313" key="2">
    <source>
        <dbReference type="EMBL" id="KAH1907249.1"/>
    </source>
</evidence>
<dbReference type="InterPro" id="IPR021851">
    <property type="entry name" value="DUF3455"/>
</dbReference>
<protein>
    <submittedName>
        <fullName evidence="2">Uncharacterized protein</fullName>
    </submittedName>
</protein>